<protein>
    <submittedName>
        <fullName evidence="3">Uncharacterized protein</fullName>
    </submittedName>
</protein>
<accession>A0AA38U683</accession>
<name>A0AA38U683_9AGAR</name>
<proteinExistence type="predicted"/>
<dbReference type="EMBL" id="MU806983">
    <property type="protein sequence ID" value="KAJ3832365.1"/>
    <property type="molecule type" value="Genomic_DNA"/>
</dbReference>
<keyword evidence="1" id="KW-0175">Coiled coil</keyword>
<evidence type="ECO:0000256" key="2">
    <source>
        <dbReference type="SAM" id="MobiDB-lite"/>
    </source>
</evidence>
<gene>
    <name evidence="3" type="ORF">F5878DRAFT_646837</name>
</gene>
<feature type="coiled-coil region" evidence="1">
    <location>
        <begin position="117"/>
        <end position="147"/>
    </location>
</feature>
<organism evidence="3 4">
    <name type="scientific">Lentinula raphanica</name>
    <dbReference type="NCBI Taxonomy" id="153919"/>
    <lineage>
        <taxon>Eukaryota</taxon>
        <taxon>Fungi</taxon>
        <taxon>Dikarya</taxon>
        <taxon>Basidiomycota</taxon>
        <taxon>Agaricomycotina</taxon>
        <taxon>Agaricomycetes</taxon>
        <taxon>Agaricomycetidae</taxon>
        <taxon>Agaricales</taxon>
        <taxon>Marasmiineae</taxon>
        <taxon>Omphalotaceae</taxon>
        <taxon>Lentinula</taxon>
    </lineage>
</organism>
<feature type="region of interest" description="Disordered" evidence="2">
    <location>
        <begin position="219"/>
        <end position="242"/>
    </location>
</feature>
<feature type="region of interest" description="Disordered" evidence="2">
    <location>
        <begin position="1"/>
        <end position="36"/>
    </location>
</feature>
<keyword evidence="4" id="KW-1185">Reference proteome</keyword>
<evidence type="ECO:0000313" key="3">
    <source>
        <dbReference type="EMBL" id="KAJ3832365.1"/>
    </source>
</evidence>
<feature type="compositionally biased region" description="Polar residues" evidence="2">
    <location>
        <begin position="1"/>
        <end position="13"/>
    </location>
</feature>
<comment type="caution">
    <text evidence="3">The sequence shown here is derived from an EMBL/GenBank/DDBJ whole genome shotgun (WGS) entry which is preliminary data.</text>
</comment>
<dbReference type="AlphaFoldDB" id="A0AA38U683"/>
<evidence type="ECO:0000313" key="4">
    <source>
        <dbReference type="Proteomes" id="UP001163846"/>
    </source>
</evidence>
<reference evidence="3" key="1">
    <citation type="submission" date="2022-08" db="EMBL/GenBank/DDBJ databases">
        <authorList>
            <consortium name="DOE Joint Genome Institute"/>
            <person name="Min B."/>
            <person name="Riley R."/>
            <person name="Sierra-Patev S."/>
            <person name="Naranjo-Ortiz M."/>
            <person name="Looney B."/>
            <person name="Konkel Z."/>
            <person name="Slot J.C."/>
            <person name="Sakamoto Y."/>
            <person name="Steenwyk J.L."/>
            <person name="Rokas A."/>
            <person name="Carro J."/>
            <person name="Camarero S."/>
            <person name="Ferreira P."/>
            <person name="Molpeceres G."/>
            <person name="Ruiz-Duenas F.J."/>
            <person name="Serrano A."/>
            <person name="Henrissat B."/>
            <person name="Drula E."/>
            <person name="Hughes K.W."/>
            <person name="Mata J.L."/>
            <person name="Ishikawa N.K."/>
            <person name="Vargas-Isla R."/>
            <person name="Ushijima S."/>
            <person name="Smith C.A."/>
            <person name="Ahrendt S."/>
            <person name="Andreopoulos W."/>
            <person name="He G."/>
            <person name="Labutti K."/>
            <person name="Lipzen A."/>
            <person name="Ng V."/>
            <person name="Sandor L."/>
            <person name="Barry K."/>
            <person name="Martinez A.T."/>
            <person name="Xiao Y."/>
            <person name="Gibbons J.G."/>
            <person name="Terashima K."/>
            <person name="Hibbett D.S."/>
            <person name="Grigoriev I.V."/>
        </authorList>
    </citation>
    <scope>NUCLEOTIDE SEQUENCE</scope>
    <source>
        <strain evidence="3">TFB9207</strain>
    </source>
</reference>
<sequence>MESPISLSTASHTSCSPSASERSESPSNVNVHDAGAEWGVNASNSWGQEQTGSWGHTYTSNWGTEYLTRSSVLQTSSLVQYTTSEQGRRDRAPFPSFTLPQVEQRYQEVQASIRTRLQQKELLAEDIEVLAQNLAEKKKKAKEIEDDLLSLKFTREELRDLHVIAHARLPMSGEQKKYDGVYIANWPRYILDRPKFKISLAEFLRKGLNAKDYAKYKPNADSQSRIRRSGGPKPENAWPKPETAWPNEGLLILKTRDISKRYMRNSTARCIAKIVGMAKIVVDPFVILKNGVQGLSPTIANVVMGVYNDPRTTQFKYLK</sequence>
<dbReference type="Proteomes" id="UP001163846">
    <property type="component" value="Unassembled WGS sequence"/>
</dbReference>
<evidence type="ECO:0000256" key="1">
    <source>
        <dbReference type="SAM" id="Coils"/>
    </source>
</evidence>